<name>A0A5J6THD5_9CAUD</name>
<proteinExistence type="predicted"/>
<protein>
    <submittedName>
        <fullName evidence="1">LamD-like protein</fullName>
    </submittedName>
</protein>
<evidence type="ECO:0000313" key="1">
    <source>
        <dbReference type="EMBL" id="QFG10331.1"/>
    </source>
</evidence>
<organism evidence="1 2">
    <name type="scientific">Mycobacterium phage DyoEdafos</name>
    <dbReference type="NCBI Taxonomy" id="2599860"/>
    <lineage>
        <taxon>Viruses</taxon>
        <taxon>Duplodnaviria</taxon>
        <taxon>Heunggongvirae</taxon>
        <taxon>Uroviricota</taxon>
        <taxon>Caudoviricetes</taxon>
        <taxon>Vilmaviridae</taxon>
        <taxon>Lclasvirinae</taxon>
        <taxon>Bromdenvirus</taxon>
        <taxon>Bromdenvirus dyoedafos</taxon>
    </lineage>
</organism>
<keyword evidence="2" id="KW-1185">Reference proteome</keyword>
<dbReference type="GeneID" id="63210044"/>
<sequence length="94" mass="10557">MMSGPKFGVLAGTRERAKAIFRQLGWEQGHDRTFALSKWGEDARGVQLDVLLVDETALPIDRTTWESYKPCLATRNGVAYALQSLGPEHIRPSW</sequence>
<dbReference type="Proteomes" id="UP000327317">
    <property type="component" value="Segment"/>
</dbReference>
<dbReference type="EMBL" id="MN234187">
    <property type="protein sequence ID" value="QFG10331.1"/>
    <property type="molecule type" value="Genomic_DNA"/>
</dbReference>
<dbReference type="RefSeq" id="YP_010013452.1">
    <property type="nucleotide sequence ID" value="NC_053511.1"/>
</dbReference>
<dbReference type="KEGG" id="vg:63210044"/>
<evidence type="ECO:0000313" key="2">
    <source>
        <dbReference type="Proteomes" id="UP000327317"/>
    </source>
</evidence>
<reference evidence="1 2" key="1">
    <citation type="submission" date="2019-07" db="EMBL/GenBank/DDBJ databases">
        <authorList>
            <person name="Stoner T.H."/>
            <person name="Garlena R.A."/>
            <person name="Russell D.A."/>
            <person name="Pope W.H."/>
            <person name="Jacobs-Sera D."/>
            <person name="Hatfull G.F."/>
        </authorList>
    </citation>
    <scope>NUCLEOTIDE SEQUENCE [LARGE SCALE GENOMIC DNA]</scope>
</reference>
<accession>A0A5J6THD5</accession>
<gene>
    <name evidence="1" type="primary">104</name>
    <name evidence="1" type="ORF">SEA_DYOEDAFOS_104</name>
</gene>